<organism evidence="3">
    <name type="scientific">Ralstonia solanacearum</name>
    <name type="common">Pseudomonas solanacearum</name>
    <dbReference type="NCBI Taxonomy" id="305"/>
    <lineage>
        <taxon>Bacteria</taxon>
        <taxon>Pseudomonadati</taxon>
        <taxon>Pseudomonadota</taxon>
        <taxon>Betaproteobacteria</taxon>
        <taxon>Burkholderiales</taxon>
        <taxon>Burkholderiaceae</taxon>
        <taxon>Ralstonia</taxon>
        <taxon>Ralstonia solanacearum species complex</taxon>
    </lineage>
</organism>
<evidence type="ECO:0000256" key="1">
    <source>
        <dbReference type="SAM" id="Phobius"/>
    </source>
</evidence>
<keyword evidence="2" id="KW-0732">Signal</keyword>
<keyword evidence="1 3" id="KW-0812">Transmembrane</keyword>
<evidence type="ECO:0000256" key="2">
    <source>
        <dbReference type="SAM" id="SignalP"/>
    </source>
</evidence>
<dbReference type="InterPro" id="IPR025060">
    <property type="entry name" value="DUF3999"/>
</dbReference>
<accession>A0A0S4TUS0</accession>
<keyword evidence="1" id="KW-1133">Transmembrane helix</keyword>
<dbReference type="Pfam" id="PF13163">
    <property type="entry name" value="DUF3999"/>
    <property type="match status" value="1"/>
</dbReference>
<sequence length="450" mass="47237">MSHQRIAGGRMKSIVWAAAAVLCWSAPAGAERFELTGAPGAPYYAVTLGAEVYAHGRDAGLADLRILNGDGEPVPFSIDRPHDAAPQARTLQAVRWFAAPAEEDGKPGTAGVVLGTDGVLRATGPLPAQASARAWLLDLSPLRDTVTTVVVGLPAAEFQGDVSVQASDDLQHWHPVTRATLFHLANQGSTLVQDRIELAGMHAKYLRLTWQGKPPVPDAVRVELATGVPAVSADGDIRWRTGLAPAQVPAAGDYRFDTGGAFPVERVKVRLPQTNTVVQATLFARANARAPWRPVTSARLFRLAGAGGRGEQESPPMVVPATGERYWRLQVDTRSGGLGAGAPALSIGWRPATVTYAARGNVPFVLAVGEVADGSPVARSELLAGASPAIVPAQLGTMTASPPEALRREPPGGATRRWILWGALVAAVAVLGGMAWRLFRVSGTPADTSH</sequence>
<feature type="transmembrane region" description="Helical" evidence="1">
    <location>
        <begin position="418"/>
        <end position="439"/>
    </location>
</feature>
<keyword evidence="1" id="KW-0472">Membrane</keyword>
<feature type="signal peptide" evidence="2">
    <location>
        <begin position="1"/>
        <end position="30"/>
    </location>
</feature>
<protein>
    <submittedName>
        <fullName evidence="3">Putative transmembrane protein</fullName>
    </submittedName>
</protein>
<dbReference type="AlphaFoldDB" id="A0A0S4TUS0"/>
<reference evidence="3" key="1">
    <citation type="submission" date="2015-10" db="EMBL/GenBank/DDBJ databases">
        <authorList>
            <person name="Gilbert D.G."/>
        </authorList>
    </citation>
    <scope>NUCLEOTIDE SEQUENCE</scope>
    <source>
        <strain evidence="3">Phyl III-seqv23</strain>
    </source>
</reference>
<feature type="chain" id="PRO_5006628152" evidence="2">
    <location>
        <begin position="31"/>
        <end position="450"/>
    </location>
</feature>
<proteinExistence type="predicted"/>
<evidence type="ECO:0000313" key="3">
    <source>
        <dbReference type="EMBL" id="CUV13231.1"/>
    </source>
</evidence>
<dbReference type="EMBL" id="LN899819">
    <property type="protein sequence ID" value="CUV13231.1"/>
    <property type="molecule type" value="Genomic_DNA"/>
</dbReference>
<gene>
    <name evidence="3" type="ORF">RUN39_v1_530075</name>
</gene>
<name>A0A0S4TUS0_RALSL</name>